<dbReference type="PANTHER" id="PTHR43685">
    <property type="entry name" value="GLYCOSYLTRANSFERASE"/>
    <property type="match status" value="1"/>
</dbReference>
<dbReference type="InterPro" id="IPR001173">
    <property type="entry name" value="Glyco_trans_2-like"/>
</dbReference>
<dbReference type="Pfam" id="PF00535">
    <property type="entry name" value="Glycos_transf_2"/>
    <property type="match status" value="1"/>
</dbReference>
<evidence type="ECO:0000313" key="2">
    <source>
        <dbReference type="EMBL" id="QQL50866.1"/>
    </source>
</evidence>
<dbReference type="PANTHER" id="PTHR43685:SF2">
    <property type="entry name" value="GLYCOSYLTRANSFERASE 2-LIKE DOMAIN-CONTAINING PROTEIN"/>
    <property type="match status" value="1"/>
</dbReference>
<accession>A0A6I4I4K8</accession>
<name>A0A6I4I4K8_9SPHI</name>
<gene>
    <name evidence="2" type="ORF">GO620_005250</name>
</gene>
<dbReference type="Proteomes" id="UP000429232">
    <property type="component" value="Chromosome"/>
</dbReference>
<dbReference type="SUPFAM" id="SSF53448">
    <property type="entry name" value="Nucleotide-diphospho-sugar transferases"/>
    <property type="match status" value="1"/>
</dbReference>
<evidence type="ECO:0000259" key="1">
    <source>
        <dbReference type="Pfam" id="PF00535"/>
    </source>
</evidence>
<dbReference type="RefSeq" id="WP_157526635.1">
    <property type="nucleotide sequence ID" value="NZ_CP066775.1"/>
</dbReference>
<reference evidence="2 3" key="1">
    <citation type="submission" date="2020-12" db="EMBL/GenBank/DDBJ databases">
        <title>HMF7856_wgs.fasta genome submission.</title>
        <authorList>
            <person name="Kang H."/>
            <person name="Kim H."/>
            <person name="Joh K."/>
        </authorList>
    </citation>
    <scope>NUCLEOTIDE SEQUENCE [LARGE SCALE GENOMIC DNA]</scope>
    <source>
        <strain evidence="2 3">HMF7856</strain>
    </source>
</reference>
<sequence>MKVSVAMATYNGAKYLRKQLDSVLNQTLAPDEVIVTDDNSTDGTINILKEYQEQGSLRFVVNVNQLGVAKNFQKAVSMTKPGNFVALCDQDDEWIPEKLEQSAQRLKAINDNTVPCMVYSDLIFVDEYDTVISPSFRDLLGHNKYHHNLETLLRANFVNGCTVLMNSQAKAEFLKMPDGVRSHDEWLALAVYSFGKGEYLRNSMVRYKRHDANFSISVNDDLPNKYYANYVSLLKALRGKDDFLTEQIGAVRQFYELNDNRLTEENKRIFSRFLKLSNRSYLAKKLNYMLIVRRNKF</sequence>
<keyword evidence="3" id="KW-1185">Reference proteome</keyword>
<keyword evidence="2" id="KW-0808">Transferase</keyword>
<organism evidence="2 3">
    <name type="scientific">Mucilaginibacter ginkgonis</name>
    <dbReference type="NCBI Taxonomy" id="2682091"/>
    <lineage>
        <taxon>Bacteria</taxon>
        <taxon>Pseudomonadati</taxon>
        <taxon>Bacteroidota</taxon>
        <taxon>Sphingobacteriia</taxon>
        <taxon>Sphingobacteriales</taxon>
        <taxon>Sphingobacteriaceae</taxon>
        <taxon>Mucilaginibacter</taxon>
    </lineage>
</organism>
<evidence type="ECO:0000313" key="3">
    <source>
        <dbReference type="Proteomes" id="UP000429232"/>
    </source>
</evidence>
<protein>
    <submittedName>
        <fullName evidence="2">Glycosyltransferase family 2 protein</fullName>
    </submittedName>
</protein>
<dbReference type="Gene3D" id="3.90.550.10">
    <property type="entry name" value="Spore Coat Polysaccharide Biosynthesis Protein SpsA, Chain A"/>
    <property type="match status" value="1"/>
</dbReference>
<dbReference type="KEGG" id="mgik:GO620_005250"/>
<feature type="domain" description="Glycosyltransferase 2-like" evidence="1">
    <location>
        <begin position="4"/>
        <end position="121"/>
    </location>
</feature>
<dbReference type="InterPro" id="IPR050834">
    <property type="entry name" value="Glycosyltransf_2"/>
</dbReference>
<dbReference type="InterPro" id="IPR029044">
    <property type="entry name" value="Nucleotide-diphossugar_trans"/>
</dbReference>
<dbReference type="EMBL" id="CP066775">
    <property type="protein sequence ID" value="QQL50866.1"/>
    <property type="molecule type" value="Genomic_DNA"/>
</dbReference>
<dbReference type="AlphaFoldDB" id="A0A6I4I4K8"/>
<dbReference type="GO" id="GO:0016740">
    <property type="term" value="F:transferase activity"/>
    <property type="evidence" value="ECO:0007669"/>
    <property type="project" value="UniProtKB-KW"/>
</dbReference>
<proteinExistence type="predicted"/>
<dbReference type="CDD" id="cd04196">
    <property type="entry name" value="GT_2_like_d"/>
    <property type="match status" value="1"/>
</dbReference>